<sequence>YSYQWYLVRRNGNQWLIGKKVKEKRVVKYFLSLDLELQPTWSFRMLDWELAFMFFSQKIFGSPIFCWSWVDLKNISDVILIKLRNICDVILFKLCLKCFPPQS</sequence>
<protein>
    <submittedName>
        <fullName evidence="1">Putative ovule protein</fullName>
    </submittedName>
</protein>
<accession>A0A0V0GT54</accession>
<name>A0A0V0GT54_SOLCH</name>
<organism evidence="1">
    <name type="scientific">Solanum chacoense</name>
    <name type="common">Chaco potato</name>
    <dbReference type="NCBI Taxonomy" id="4108"/>
    <lineage>
        <taxon>Eukaryota</taxon>
        <taxon>Viridiplantae</taxon>
        <taxon>Streptophyta</taxon>
        <taxon>Embryophyta</taxon>
        <taxon>Tracheophyta</taxon>
        <taxon>Spermatophyta</taxon>
        <taxon>Magnoliopsida</taxon>
        <taxon>eudicotyledons</taxon>
        <taxon>Gunneridae</taxon>
        <taxon>Pentapetalae</taxon>
        <taxon>asterids</taxon>
        <taxon>lamiids</taxon>
        <taxon>Solanales</taxon>
        <taxon>Solanaceae</taxon>
        <taxon>Solanoideae</taxon>
        <taxon>Solaneae</taxon>
        <taxon>Solanum</taxon>
    </lineage>
</organism>
<reference evidence="1" key="1">
    <citation type="submission" date="2015-12" db="EMBL/GenBank/DDBJ databases">
        <title>Gene expression during late stages of embryo sac development: a critical building block for successful pollen-pistil interactions.</title>
        <authorList>
            <person name="Liu Y."/>
            <person name="Joly V."/>
            <person name="Sabar M."/>
            <person name="Matton D.P."/>
        </authorList>
    </citation>
    <scope>NUCLEOTIDE SEQUENCE</scope>
</reference>
<feature type="non-terminal residue" evidence="1">
    <location>
        <position position="1"/>
    </location>
</feature>
<dbReference type="EMBL" id="GEDG01033194">
    <property type="protein sequence ID" value="JAP10395.1"/>
    <property type="molecule type" value="Transcribed_RNA"/>
</dbReference>
<proteinExistence type="predicted"/>
<evidence type="ECO:0000313" key="1">
    <source>
        <dbReference type="EMBL" id="JAP10395.1"/>
    </source>
</evidence>
<dbReference type="AlphaFoldDB" id="A0A0V0GT54"/>